<evidence type="ECO:0000313" key="3">
    <source>
        <dbReference type="EMBL" id="CAD8475798.1"/>
    </source>
</evidence>
<organism evidence="4">
    <name type="scientific">Hanusia phi</name>
    <dbReference type="NCBI Taxonomy" id="3032"/>
    <lineage>
        <taxon>Eukaryota</taxon>
        <taxon>Cryptophyceae</taxon>
        <taxon>Pyrenomonadales</taxon>
        <taxon>Geminigeraceae</taxon>
        <taxon>Hanusia</taxon>
    </lineage>
</organism>
<feature type="chain" id="PRO_5036191715" evidence="2">
    <location>
        <begin position="30"/>
        <end position="235"/>
    </location>
</feature>
<dbReference type="EMBL" id="HBEO01008595">
    <property type="protein sequence ID" value="CAD8475801.1"/>
    <property type="molecule type" value="Transcribed_RNA"/>
</dbReference>
<dbReference type="AlphaFoldDB" id="A0A6T7PCF9"/>
<proteinExistence type="predicted"/>
<protein>
    <submittedName>
        <fullName evidence="4">Uncharacterized protein</fullName>
    </submittedName>
</protein>
<sequence length="235" mass="26109">MQRTWAAVGASGAMLLLLTLLVVDRNSSSFVLQDIDAPTTQDLAYVNRYKNKGAVGHNSQKLLMKDNHVLRQEVRVLEKEVNSLSGKLSAINPHSGARRHQMLRSQVQSLAGRRGLSHEVDTTDSDSPYYSTSRDDPISTQSLESAAGDSNFVAKLQPGDYWKDPYERPFLHAPGPHDPSSSLAHTVTGDYASPATFGDIYHSKEAIDWCTENFPWFEDRMKCLRKIHSQGPLLG</sequence>
<feature type="region of interest" description="Disordered" evidence="1">
    <location>
        <begin position="108"/>
        <end position="146"/>
    </location>
</feature>
<reference evidence="4" key="1">
    <citation type="submission" date="2021-01" db="EMBL/GenBank/DDBJ databases">
        <authorList>
            <person name="Corre E."/>
            <person name="Pelletier E."/>
            <person name="Niang G."/>
            <person name="Scheremetjew M."/>
            <person name="Finn R."/>
            <person name="Kale V."/>
            <person name="Holt S."/>
            <person name="Cochrane G."/>
            <person name="Meng A."/>
            <person name="Brown T."/>
            <person name="Cohen L."/>
        </authorList>
    </citation>
    <scope>NUCLEOTIDE SEQUENCE</scope>
    <source>
        <strain evidence="4">CCMP325</strain>
    </source>
</reference>
<accession>A0A6T7PCF9</accession>
<evidence type="ECO:0000256" key="2">
    <source>
        <dbReference type="SAM" id="SignalP"/>
    </source>
</evidence>
<evidence type="ECO:0000313" key="4">
    <source>
        <dbReference type="EMBL" id="CAD8475801.1"/>
    </source>
</evidence>
<gene>
    <name evidence="3" type="ORF">HPHI1048_LOCUS5986</name>
    <name evidence="4" type="ORF">HPHI1048_LOCUS5987</name>
</gene>
<evidence type="ECO:0000256" key="1">
    <source>
        <dbReference type="SAM" id="MobiDB-lite"/>
    </source>
</evidence>
<feature type="signal peptide" evidence="2">
    <location>
        <begin position="1"/>
        <end position="29"/>
    </location>
</feature>
<dbReference type="EMBL" id="HBEO01008594">
    <property type="protein sequence ID" value="CAD8475798.1"/>
    <property type="molecule type" value="Transcribed_RNA"/>
</dbReference>
<name>A0A6T7PCF9_9CRYP</name>
<keyword evidence="2" id="KW-0732">Signal</keyword>